<dbReference type="Pfam" id="PF01548">
    <property type="entry name" value="DEDD_Tnp_IS110"/>
    <property type="match status" value="1"/>
</dbReference>
<dbReference type="GO" id="GO:0006313">
    <property type="term" value="P:DNA transposition"/>
    <property type="evidence" value="ECO:0007669"/>
    <property type="project" value="InterPro"/>
</dbReference>
<name>A0A2V3W510_9BACI</name>
<dbReference type="InterPro" id="IPR003346">
    <property type="entry name" value="Transposase_20"/>
</dbReference>
<reference evidence="4 5" key="1">
    <citation type="submission" date="2018-05" db="EMBL/GenBank/DDBJ databases">
        <title>Genomic Encyclopedia of Type Strains, Phase IV (KMG-IV): sequencing the most valuable type-strain genomes for metagenomic binning, comparative biology and taxonomic classification.</title>
        <authorList>
            <person name="Goeker M."/>
        </authorList>
    </citation>
    <scope>NUCLEOTIDE SEQUENCE [LARGE SCALE GENOMIC DNA]</scope>
    <source>
        <strain evidence="4 5">DSM 22440</strain>
    </source>
</reference>
<evidence type="ECO:0000313" key="5">
    <source>
        <dbReference type="Proteomes" id="UP000247922"/>
    </source>
</evidence>
<organism evidence="4 5">
    <name type="scientific">Streptohalobacillus salinus</name>
    <dbReference type="NCBI Taxonomy" id="621096"/>
    <lineage>
        <taxon>Bacteria</taxon>
        <taxon>Bacillati</taxon>
        <taxon>Bacillota</taxon>
        <taxon>Bacilli</taxon>
        <taxon>Bacillales</taxon>
        <taxon>Bacillaceae</taxon>
        <taxon>Streptohalobacillus</taxon>
    </lineage>
</organism>
<evidence type="ECO:0000259" key="3">
    <source>
        <dbReference type="Pfam" id="PF02371"/>
    </source>
</evidence>
<comment type="caution">
    <text evidence="4">The sequence shown here is derived from an EMBL/GenBank/DDBJ whole genome shotgun (WGS) entry which is preliminary data.</text>
</comment>
<dbReference type="InterPro" id="IPR002525">
    <property type="entry name" value="Transp_IS110-like_N"/>
</dbReference>
<dbReference type="InterPro" id="IPR047650">
    <property type="entry name" value="Transpos_IS110"/>
</dbReference>
<evidence type="ECO:0000313" key="4">
    <source>
        <dbReference type="EMBL" id="PXW87345.1"/>
    </source>
</evidence>
<protein>
    <submittedName>
        <fullName evidence="4">Transposase</fullName>
    </submittedName>
</protein>
<proteinExistence type="predicted"/>
<evidence type="ECO:0000256" key="1">
    <source>
        <dbReference type="SAM" id="Coils"/>
    </source>
</evidence>
<dbReference type="PANTHER" id="PTHR33055">
    <property type="entry name" value="TRANSPOSASE FOR INSERTION SEQUENCE ELEMENT IS1111A"/>
    <property type="match status" value="1"/>
</dbReference>
<dbReference type="Proteomes" id="UP000247922">
    <property type="component" value="Unassembled WGS sequence"/>
</dbReference>
<dbReference type="NCBIfam" id="NF033542">
    <property type="entry name" value="transpos_IS110"/>
    <property type="match status" value="1"/>
</dbReference>
<gene>
    <name evidence="4" type="ORF">DES38_11632</name>
</gene>
<keyword evidence="5" id="KW-1185">Reference proteome</keyword>
<dbReference type="EMBL" id="QJJR01000016">
    <property type="protein sequence ID" value="PXW87345.1"/>
    <property type="molecule type" value="Genomic_DNA"/>
</dbReference>
<dbReference type="GO" id="GO:0003677">
    <property type="term" value="F:DNA binding"/>
    <property type="evidence" value="ECO:0007669"/>
    <property type="project" value="InterPro"/>
</dbReference>
<keyword evidence="1" id="KW-0175">Coiled coil</keyword>
<evidence type="ECO:0000259" key="2">
    <source>
        <dbReference type="Pfam" id="PF01548"/>
    </source>
</evidence>
<dbReference type="GO" id="GO:0004803">
    <property type="term" value="F:transposase activity"/>
    <property type="evidence" value="ECO:0007669"/>
    <property type="project" value="InterPro"/>
</dbReference>
<dbReference type="Pfam" id="PF02371">
    <property type="entry name" value="Transposase_20"/>
    <property type="match status" value="1"/>
</dbReference>
<feature type="coiled-coil region" evidence="1">
    <location>
        <begin position="199"/>
        <end position="260"/>
    </location>
</feature>
<feature type="domain" description="Transposase IS110-like N-terminal" evidence="2">
    <location>
        <begin position="6"/>
        <end position="153"/>
    </location>
</feature>
<dbReference type="AlphaFoldDB" id="A0A2V3W510"/>
<feature type="domain" description="Transposase IS116/IS110/IS902 C-terminal" evidence="3">
    <location>
        <begin position="265"/>
        <end position="344"/>
    </location>
</feature>
<sequence>MRVMALDISKGKSYVVIYDQGECVDEWELKHNQSGFHQLREKLRDFDTKVVFEATGVYSCQIETFLISEGIAFSKLNPLLAKMQTDVLRGNKTDKVDAHKLAQSHYRFDRELTQPQTSVYTELHEVSSLYNEVHETLMKEKNYLHAGLQKVFPEAEKLYSENLSQFTLNVIEKFAHPAYVLEISKTKIKNHILAGTMKKISQEEAKRKAEELIKMAEESYPSVNKDHFAVTKVQFRIKRIRELLKMKETLSAKMIKLTEELSEFHILVSIPGIGPLSAALLISELGDIRRFSTSNKINAFVGIDIRTHQSGTITKKERINKRGNARARMILFFIVRNMLRTQKSSPNHIVDYYYKLRKQPYHKRDKVAMIACINKLLKVVHFLINKNELYDYALSPHS</sequence>
<accession>A0A2V3W510</accession>